<dbReference type="InterPro" id="IPR011051">
    <property type="entry name" value="RmlC_Cupin_sf"/>
</dbReference>
<dbReference type="InterPro" id="IPR014710">
    <property type="entry name" value="RmlC-like_jellyroll"/>
</dbReference>
<dbReference type="Proteomes" id="UP000626026">
    <property type="component" value="Unassembled WGS sequence"/>
</dbReference>
<evidence type="ECO:0000259" key="2">
    <source>
        <dbReference type="Pfam" id="PF07883"/>
    </source>
</evidence>
<feature type="chain" id="PRO_5045361057" evidence="1">
    <location>
        <begin position="29"/>
        <end position="147"/>
    </location>
</feature>
<feature type="domain" description="Cupin type-2" evidence="2">
    <location>
        <begin position="66"/>
        <end position="133"/>
    </location>
</feature>
<dbReference type="RefSeq" id="WP_187782871.1">
    <property type="nucleotide sequence ID" value="NZ_JACTVA010000003.1"/>
</dbReference>
<accession>A0ABR7RH81</accession>
<reference evidence="3 4" key="1">
    <citation type="journal article" date="2013" name="Int. J. Syst. Evol. Microbiol.">
        <title>Roseomonas aerophila sp. nov., isolated from air.</title>
        <authorList>
            <person name="Kim S.J."/>
            <person name="Weon H.Y."/>
            <person name="Ahn J.H."/>
            <person name="Hong S.B."/>
            <person name="Seok S.J."/>
            <person name="Whang K.S."/>
            <person name="Kwon S.W."/>
        </authorList>
    </citation>
    <scope>NUCLEOTIDE SEQUENCE [LARGE SCALE GENOMIC DNA]</scope>
    <source>
        <strain evidence="3 4">NBRC 108923</strain>
    </source>
</reference>
<evidence type="ECO:0000313" key="4">
    <source>
        <dbReference type="Proteomes" id="UP000626026"/>
    </source>
</evidence>
<protein>
    <submittedName>
        <fullName evidence="3">Cupin domain-containing protein</fullName>
    </submittedName>
</protein>
<dbReference type="EMBL" id="JACTVA010000003">
    <property type="protein sequence ID" value="MBC9205689.1"/>
    <property type="molecule type" value="Genomic_DNA"/>
</dbReference>
<comment type="caution">
    <text evidence="3">The sequence shown here is derived from an EMBL/GenBank/DDBJ whole genome shotgun (WGS) entry which is preliminary data.</text>
</comment>
<organism evidence="3 4">
    <name type="scientific">Teichococcus aerophilus</name>
    <dbReference type="NCBI Taxonomy" id="1224513"/>
    <lineage>
        <taxon>Bacteria</taxon>
        <taxon>Pseudomonadati</taxon>
        <taxon>Pseudomonadota</taxon>
        <taxon>Alphaproteobacteria</taxon>
        <taxon>Acetobacterales</taxon>
        <taxon>Roseomonadaceae</taxon>
        <taxon>Roseomonas</taxon>
    </lineage>
</organism>
<feature type="signal peptide" evidence="1">
    <location>
        <begin position="1"/>
        <end position="28"/>
    </location>
</feature>
<dbReference type="Pfam" id="PF07883">
    <property type="entry name" value="Cupin_2"/>
    <property type="match status" value="1"/>
</dbReference>
<dbReference type="Gene3D" id="2.60.120.10">
    <property type="entry name" value="Jelly Rolls"/>
    <property type="match status" value="1"/>
</dbReference>
<gene>
    <name evidence="3" type="ORF">IBL26_02495</name>
</gene>
<evidence type="ECO:0000256" key="1">
    <source>
        <dbReference type="SAM" id="SignalP"/>
    </source>
</evidence>
<keyword evidence="1" id="KW-0732">Signal</keyword>
<dbReference type="CDD" id="cd02236">
    <property type="entry name" value="cupin_CV2614-like"/>
    <property type="match status" value="1"/>
</dbReference>
<dbReference type="SUPFAM" id="SSF51182">
    <property type="entry name" value="RmlC-like cupins"/>
    <property type="match status" value="1"/>
</dbReference>
<keyword evidence="4" id="KW-1185">Reference proteome</keyword>
<name>A0ABR7RH81_9PROT</name>
<proteinExistence type="predicted"/>
<sequence>MRFPRLLAVLPALALLPLAACVQPPVQAEAQPAKPVVREIYRSSTTALGQPLRFPHQNGTLVVTTYEIPPGARLPVHRHPQQRIAYVLAGELRVATPEGRDWTYKPGDVVVEMLDHWHFGETIGTETVRLLVIDQTEGNTPNTELHP</sequence>
<dbReference type="InterPro" id="IPR013096">
    <property type="entry name" value="Cupin_2"/>
</dbReference>
<evidence type="ECO:0000313" key="3">
    <source>
        <dbReference type="EMBL" id="MBC9205689.1"/>
    </source>
</evidence>